<dbReference type="PROSITE" id="PS00165">
    <property type="entry name" value="DEHYDRATASE_SER_THR"/>
    <property type="match status" value="1"/>
</dbReference>
<dbReference type="InterPro" id="IPR051166">
    <property type="entry name" value="Threonine_Synthase"/>
</dbReference>
<comment type="pathway">
    <text evidence="2">Amino-acid biosynthesis; L-threonine biosynthesis; L-threonine from L-aspartate: step 5/5.</text>
</comment>
<dbReference type="InterPro" id="IPR001926">
    <property type="entry name" value="TrpB-like_PALP"/>
</dbReference>
<feature type="domain" description="Tryptophan synthase beta chain-like PALP" evidence="10">
    <location>
        <begin position="85"/>
        <end position="358"/>
    </location>
</feature>
<dbReference type="InterPro" id="IPR029144">
    <property type="entry name" value="Thr_synth_N"/>
</dbReference>
<name>A0A397G8K0_9GLOM</name>
<evidence type="ECO:0000259" key="11">
    <source>
        <dbReference type="Pfam" id="PF14821"/>
    </source>
</evidence>
<evidence type="ECO:0000259" key="10">
    <source>
        <dbReference type="Pfam" id="PF00291"/>
    </source>
</evidence>
<evidence type="ECO:0000256" key="1">
    <source>
        <dbReference type="ARBA" id="ARBA00001933"/>
    </source>
</evidence>
<accession>A0A397G8K0</accession>
<dbReference type="EMBL" id="PQFF01000492">
    <property type="protein sequence ID" value="RHZ47321.1"/>
    <property type="molecule type" value="Genomic_DNA"/>
</dbReference>
<evidence type="ECO:0000256" key="6">
    <source>
        <dbReference type="ARBA" id="ARBA00022697"/>
    </source>
</evidence>
<dbReference type="NCBIfam" id="TIGR00260">
    <property type="entry name" value="thrC"/>
    <property type="match status" value="1"/>
</dbReference>
<reference evidence="12 13" key="1">
    <citation type="submission" date="2018-08" db="EMBL/GenBank/DDBJ databases">
        <title>Genome and evolution of the arbuscular mycorrhizal fungus Diversispora epigaea (formerly Glomus versiforme) and its bacterial endosymbionts.</title>
        <authorList>
            <person name="Sun X."/>
            <person name="Fei Z."/>
            <person name="Harrison M."/>
        </authorList>
    </citation>
    <scope>NUCLEOTIDE SEQUENCE [LARGE SCALE GENOMIC DNA]</scope>
    <source>
        <strain evidence="12 13">IT104</strain>
    </source>
</reference>
<keyword evidence="6" id="KW-0791">Threonine biosynthesis</keyword>
<feature type="domain" description="Threonine synthase N-terminal" evidence="11">
    <location>
        <begin position="2"/>
        <end position="81"/>
    </location>
</feature>
<dbReference type="AlphaFoldDB" id="A0A397G8K0"/>
<dbReference type="FunFam" id="3.40.50.1100:FF:000024">
    <property type="entry name" value="Probable threonine synthase"/>
    <property type="match status" value="1"/>
</dbReference>
<dbReference type="InterPro" id="IPR036052">
    <property type="entry name" value="TrpB-like_PALP_sf"/>
</dbReference>
<dbReference type="OrthoDB" id="5203861at2759"/>
<comment type="similarity">
    <text evidence="3">Belongs to the threonine synthase family.</text>
</comment>
<dbReference type="InterPro" id="IPR000634">
    <property type="entry name" value="Ser/Thr_deHydtase_PyrdxlP-BS"/>
</dbReference>
<dbReference type="Proteomes" id="UP000266861">
    <property type="component" value="Unassembled WGS sequence"/>
</dbReference>
<dbReference type="Gene3D" id="3.90.1380.10">
    <property type="entry name" value="Threonine synthase, N-terminal domain"/>
    <property type="match status" value="1"/>
</dbReference>
<comment type="caution">
    <text evidence="12">The sequence shown here is derived from an EMBL/GenBank/DDBJ whole genome shotgun (WGS) entry which is preliminary data.</text>
</comment>
<organism evidence="12 13">
    <name type="scientific">Diversispora epigaea</name>
    <dbReference type="NCBI Taxonomy" id="1348612"/>
    <lineage>
        <taxon>Eukaryota</taxon>
        <taxon>Fungi</taxon>
        <taxon>Fungi incertae sedis</taxon>
        <taxon>Mucoromycota</taxon>
        <taxon>Glomeromycotina</taxon>
        <taxon>Glomeromycetes</taxon>
        <taxon>Diversisporales</taxon>
        <taxon>Diversisporaceae</taxon>
        <taxon>Diversispora</taxon>
    </lineage>
</organism>
<evidence type="ECO:0000313" key="12">
    <source>
        <dbReference type="EMBL" id="RHZ47321.1"/>
    </source>
</evidence>
<dbReference type="Pfam" id="PF00291">
    <property type="entry name" value="PALP"/>
    <property type="match status" value="1"/>
</dbReference>
<evidence type="ECO:0000256" key="2">
    <source>
        <dbReference type="ARBA" id="ARBA00004979"/>
    </source>
</evidence>
<dbReference type="STRING" id="1348612.A0A397G8K0"/>
<evidence type="ECO:0000256" key="3">
    <source>
        <dbReference type="ARBA" id="ARBA00005517"/>
    </source>
</evidence>
<dbReference type="GO" id="GO:0004795">
    <property type="term" value="F:threonine synthase activity"/>
    <property type="evidence" value="ECO:0007669"/>
    <property type="project" value="UniProtKB-EC"/>
</dbReference>
<dbReference type="CDD" id="cd01560">
    <property type="entry name" value="Thr-synth_2"/>
    <property type="match status" value="1"/>
</dbReference>
<proteinExistence type="inferred from homology"/>
<evidence type="ECO:0000256" key="8">
    <source>
        <dbReference type="ARBA" id="ARBA00023239"/>
    </source>
</evidence>
<dbReference type="Gene3D" id="3.40.50.1100">
    <property type="match status" value="2"/>
</dbReference>
<dbReference type="InterPro" id="IPR037158">
    <property type="entry name" value="Thr_synth_N_sf"/>
</dbReference>
<evidence type="ECO:0000313" key="13">
    <source>
        <dbReference type="Proteomes" id="UP000266861"/>
    </source>
</evidence>
<comment type="cofactor">
    <cofactor evidence="1 9">
        <name>pyridoxal 5'-phosphate</name>
        <dbReference type="ChEBI" id="CHEBI:597326"/>
    </cofactor>
</comment>
<keyword evidence="13" id="KW-1185">Reference proteome</keyword>
<dbReference type="InterPro" id="IPR004450">
    <property type="entry name" value="Thr_synthase-like"/>
</dbReference>
<dbReference type="PANTHER" id="PTHR42690:SF1">
    <property type="entry name" value="THREONINE SYNTHASE-LIKE 2"/>
    <property type="match status" value="1"/>
</dbReference>
<evidence type="ECO:0000256" key="5">
    <source>
        <dbReference type="ARBA" id="ARBA00022605"/>
    </source>
</evidence>
<dbReference type="Pfam" id="PF14821">
    <property type="entry name" value="Thr_synth_N"/>
    <property type="match status" value="1"/>
</dbReference>
<dbReference type="Pfam" id="PF24857">
    <property type="entry name" value="THR4_C"/>
    <property type="match status" value="1"/>
</dbReference>
<dbReference type="SUPFAM" id="SSF53686">
    <property type="entry name" value="Tryptophan synthase beta subunit-like PLP-dependent enzymes"/>
    <property type="match status" value="1"/>
</dbReference>
<evidence type="ECO:0000256" key="7">
    <source>
        <dbReference type="ARBA" id="ARBA00022898"/>
    </source>
</evidence>
<keyword evidence="8" id="KW-0456">Lyase</keyword>
<evidence type="ECO:0000256" key="4">
    <source>
        <dbReference type="ARBA" id="ARBA00013028"/>
    </source>
</evidence>
<dbReference type="GO" id="GO:0009088">
    <property type="term" value="P:threonine biosynthetic process"/>
    <property type="evidence" value="ECO:0007669"/>
    <property type="project" value="UniProtKB-UniPathway"/>
</dbReference>
<dbReference type="FunFam" id="3.90.1380.10:FF:000003">
    <property type="entry name" value="THR4p Threonine synthase"/>
    <property type="match status" value="1"/>
</dbReference>
<gene>
    <name evidence="12" type="ORF">Glove_585g10</name>
</gene>
<evidence type="ECO:0000256" key="9">
    <source>
        <dbReference type="PIRSR" id="PIRSR604450-51"/>
    </source>
</evidence>
<sequence length="536" mass="61050">MKYRSTRGSPKLFSFSEAVLIGLADDGGLFIPQKIPTLPLNWRTKWSKYSFNSLALEIFSLFIPESEIPRTDLEVLINKSYSTFKHERVTPLKKIRENLYILELFHGPTFAFKDVALQFLGNLFEYLLEKKNKNILEGEKQKITVLGATSGDTGSAAIYGLRGKKNVSVFILHPRGKVSPIQEAQMTTVLDKNVHNLSVEGTFDDCQDIVKILFSDVPFNKKYHLGAVNSINWARILAQTTYYFHSYFQLLSSLNISPTSATSSNIHLRYVVPTGNFGDILAGYYAKRMGLPIEKLIVATNQNDILDRFFKTGRYEKIFDKNNINIVHETLSPAMDIVVSSNFERLLWHLAYETIDDVDDNGVKIVKDEEDNDHMKSNLAGSIVNNWMNNLKTKNCLVVNKSQLELSLRDFKSTRISDQETKDTISRYYSPKDTKNQIPYVLDPHSAIGVAASENQDNMSENTYQICLATAHPAKFSMAVKESLKDFKDFKFEEILPKEFVGLLEKERNIVHVERADPELVKKVIEKELEIELSNS</sequence>
<protein>
    <recommendedName>
        <fullName evidence="4">threonine synthase</fullName>
        <ecNumber evidence="4">4.2.3.1</ecNumber>
    </recommendedName>
</protein>
<feature type="modified residue" description="N6-(pyridoxal phosphate)lysine" evidence="9">
    <location>
        <position position="113"/>
    </location>
</feature>
<dbReference type="UniPathway" id="UPA00050">
    <property type="reaction ID" value="UER00065"/>
</dbReference>
<keyword evidence="7 9" id="KW-0663">Pyridoxal phosphate</keyword>
<dbReference type="EC" id="4.2.3.1" evidence="4"/>
<dbReference type="GO" id="GO:0030170">
    <property type="term" value="F:pyridoxal phosphate binding"/>
    <property type="evidence" value="ECO:0007669"/>
    <property type="project" value="InterPro"/>
</dbReference>
<dbReference type="PANTHER" id="PTHR42690">
    <property type="entry name" value="THREONINE SYNTHASE FAMILY MEMBER"/>
    <property type="match status" value="1"/>
</dbReference>
<keyword evidence="5" id="KW-0028">Amino-acid biosynthesis</keyword>